<dbReference type="Gene3D" id="2.170.120.40">
    <property type="entry name" value="YbbR-like domain"/>
    <property type="match status" value="2"/>
</dbReference>
<reference evidence="1 2" key="1">
    <citation type="submission" date="2023-07" db="EMBL/GenBank/DDBJ databases">
        <title>Genomic Encyclopedia of Type Strains, Phase IV (KMG-IV): sequencing the most valuable type-strain genomes for metagenomic binning, comparative biology and taxonomic classification.</title>
        <authorList>
            <person name="Goeker M."/>
        </authorList>
    </citation>
    <scope>NUCLEOTIDE SEQUENCE [LARGE SCALE GENOMIC DNA]</scope>
    <source>
        <strain evidence="1 2">DSM 27594</strain>
    </source>
</reference>
<gene>
    <name evidence="1" type="ORF">J2S10_005208</name>
</gene>
<dbReference type="InterPro" id="IPR053154">
    <property type="entry name" value="c-di-AMP_regulator"/>
</dbReference>
<sequence length="408" mass="44171">MDKLMDNPWFIKIIALLLAILLYSSVPHTGSKITDVNVPGEQTTATITDIPVKVYYDTENLVVSGIPNTVDMTIKGPVTHVQSAKALKNFEVYVDLTKAKIGNQTVKLKVKNLSDKLKATIEPGYVNVSIQEKITKEFKVEAEFNSSLLEDGYSAGQPIVEPNKVKITGAKNVIDRITYVKAIVDTKNHLTDTITKEARISVLDRELNKLEVAVDPGIVKVTIPVKSTSKNVPISIVQKGTPPSGVSIDSITLDATDASIIGSEDVLKDTDHVRVEVDVSKISDNTTLTLPVIISNGITKVTPQLVKATVTVKKQGQKSVSGLPLKIRGLSNSYQAQINDPVNQMINLYVNGPNSVVDGLTPNDFNAFIDLTSLAEGNHEVKIQVEGPPDVNWTPDKSTATITISKNA</sequence>
<organism evidence="1 2">
    <name type="scientific">Neobacillus ginsengisoli</name>
    <dbReference type="NCBI Taxonomy" id="904295"/>
    <lineage>
        <taxon>Bacteria</taxon>
        <taxon>Bacillati</taxon>
        <taxon>Bacillota</taxon>
        <taxon>Bacilli</taxon>
        <taxon>Bacillales</taxon>
        <taxon>Bacillaceae</taxon>
        <taxon>Neobacillus</taxon>
    </lineage>
</organism>
<evidence type="ECO:0000313" key="2">
    <source>
        <dbReference type="Proteomes" id="UP001224122"/>
    </source>
</evidence>
<proteinExistence type="predicted"/>
<name>A0ABT9Y2F5_9BACI</name>
<dbReference type="PANTHER" id="PTHR37804">
    <property type="entry name" value="CDAA REGULATORY PROTEIN CDAR"/>
    <property type="match status" value="1"/>
</dbReference>
<comment type="caution">
    <text evidence="1">The sequence shown here is derived from an EMBL/GenBank/DDBJ whole genome shotgun (WGS) entry which is preliminary data.</text>
</comment>
<keyword evidence="2" id="KW-1185">Reference proteome</keyword>
<dbReference type="InterPro" id="IPR012505">
    <property type="entry name" value="YbbR"/>
</dbReference>
<dbReference type="Proteomes" id="UP001224122">
    <property type="component" value="Unassembled WGS sequence"/>
</dbReference>
<dbReference type="Gene3D" id="2.170.120.30">
    <property type="match status" value="2"/>
</dbReference>
<dbReference type="RefSeq" id="WP_307413796.1">
    <property type="nucleotide sequence ID" value="NZ_JAUSTW010000015.1"/>
</dbReference>
<dbReference type="Pfam" id="PF07949">
    <property type="entry name" value="YbbR"/>
    <property type="match status" value="4"/>
</dbReference>
<dbReference type="EMBL" id="JAUSTW010000015">
    <property type="protein sequence ID" value="MDQ0201997.1"/>
    <property type="molecule type" value="Genomic_DNA"/>
</dbReference>
<dbReference type="PANTHER" id="PTHR37804:SF1">
    <property type="entry name" value="CDAA REGULATORY PROTEIN CDAR"/>
    <property type="match status" value="1"/>
</dbReference>
<accession>A0ABT9Y2F5</accession>
<protein>
    <submittedName>
        <fullName evidence="1">YbbR domain-containing protein</fullName>
    </submittedName>
</protein>
<evidence type="ECO:0000313" key="1">
    <source>
        <dbReference type="EMBL" id="MDQ0201997.1"/>
    </source>
</evidence>